<evidence type="ECO:0000313" key="17">
    <source>
        <dbReference type="EMBL" id="CAF4472410.1"/>
    </source>
</evidence>
<feature type="transmembrane region" description="Helical" evidence="11">
    <location>
        <begin position="204"/>
        <end position="224"/>
    </location>
</feature>
<feature type="transmembrane region" description="Helical" evidence="11">
    <location>
        <begin position="87"/>
        <end position="108"/>
    </location>
</feature>
<dbReference type="Proteomes" id="UP000663825">
    <property type="component" value="Unassembled WGS sequence"/>
</dbReference>
<dbReference type="GO" id="GO:0046872">
    <property type="term" value="F:metal ion binding"/>
    <property type="evidence" value="ECO:0007669"/>
    <property type="project" value="UniProtKB-KW"/>
</dbReference>
<dbReference type="InterPro" id="IPR006593">
    <property type="entry name" value="Cyt_b561/ferric_Rdtase_TM"/>
</dbReference>
<dbReference type="EMBL" id="CAJNXB010001829">
    <property type="protein sequence ID" value="CAF3197549.1"/>
    <property type="molecule type" value="Genomic_DNA"/>
</dbReference>
<proteinExistence type="predicted"/>
<feature type="transmembrane region" description="Helical" evidence="11">
    <location>
        <begin position="12"/>
        <end position="36"/>
    </location>
</feature>
<evidence type="ECO:0000256" key="10">
    <source>
        <dbReference type="ARBA" id="ARBA00023136"/>
    </source>
</evidence>
<evidence type="ECO:0000313" key="14">
    <source>
        <dbReference type="EMBL" id="CAF3406262.1"/>
    </source>
</evidence>
<keyword evidence="6" id="KW-0479">Metal-binding</keyword>
<feature type="transmembrane region" description="Helical" evidence="11">
    <location>
        <begin position="166"/>
        <end position="184"/>
    </location>
</feature>
<evidence type="ECO:0000256" key="3">
    <source>
        <dbReference type="ARBA" id="ARBA00022448"/>
    </source>
</evidence>
<dbReference type="Pfam" id="PF03188">
    <property type="entry name" value="Cytochrom_B561"/>
    <property type="match status" value="1"/>
</dbReference>
<name>A0A818FR10_9BILA</name>
<evidence type="ECO:0000313" key="13">
    <source>
        <dbReference type="EMBL" id="CAF3197549.1"/>
    </source>
</evidence>
<dbReference type="FunFam" id="1.20.120.1770:FF:000001">
    <property type="entry name" value="Cytochrome b reductase 1"/>
    <property type="match status" value="1"/>
</dbReference>
<dbReference type="Proteomes" id="UP000663873">
    <property type="component" value="Unassembled WGS sequence"/>
</dbReference>
<protein>
    <recommendedName>
        <fullName evidence="12">Cytochrome b561 domain-containing protein</fullName>
    </recommendedName>
</protein>
<dbReference type="Proteomes" id="UP000663833">
    <property type="component" value="Unassembled WGS sequence"/>
</dbReference>
<dbReference type="PROSITE" id="PS50939">
    <property type="entry name" value="CYTOCHROME_B561"/>
    <property type="match status" value="1"/>
</dbReference>
<dbReference type="AlphaFoldDB" id="A0A818FR10"/>
<evidence type="ECO:0000256" key="6">
    <source>
        <dbReference type="ARBA" id="ARBA00022723"/>
    </source>
</evidence>
<comment type="subcellular location">
    <subcellularLocation>
        <location evidence="2">Membrane</location>
        <topology evidence="2">Multi-pass membrane protein</topology>
    </subcellularLocation>
</comment>
<evidence type="ECO:0000256" key="8">
    <source>
        <dbReference type="ARBA" id="ARBA00022989"/>
    </source>
</evidence>
<evidence type="ECO:0000313" key="18">
    <source>
        <dbReference type="EMBL" id="CAF4542275.1"/>
    </source>
</evidence>
<dbReference type="GO" id="GO:0016020">
    <property type="term" value="C:membrane"/>
    <property type="evidence" value="ECO:0007669"/>
    <property type="project" value="UniProtKB-SubCell"/>
</dbReference>
<evidence type="ECO:0000256" key="7">
    <source>
        <dbReference type="ARBA" id="ARBA00022982"/>
    </source>
</evidence>
<keyword evidence="4" id="KW-0349">Heme</keyword>
<gene>
    <name evidence="18" type="ORF">HFQ381_LOCUS30395</name>
    <name evidence="15" type="ORF">KIK155_LOCUS14287</name>
    <name evidence="14" type="ORF">LUA448_LOCUS18080</name>
    <name evidence="13" type="ORF">TIS948_LOCUS12373</name>
    <name evidence="17" type="ORF">TOA249_LOCUS1045</name>
    <name evidence="16" type="ORF">UJA718_LOCUS5945</name>
</gene>
<dbReference type="OrthoDB" id="907479at2759"/>
<keyword evidence="3" id="KW-0813">Transport</keyword>
<dbReference type="Proteomes" id="UP000663838">
    <property type="component" value="Unassembled WGS sequence"/>
</dbReference>
<keyword evidence="10 11" id="KW-0472">Membrane</keyword>
<keyword evidence="8 11" id="KW-1133">Transmembrane helix</keyword>
<dbReference type="InterPro" id="IPR043205">
    <property type="entry name" value="CYB561/CYBRD1-like"/>
</dbReference>
<keyword evidence="20" id="KW-1185">Reference proteome</keyword>
<feature type="transmembrane region" description="Helical" evidence="11">
    <location>
        <begin position="128"/>
        <end position="154"/>
    </location>
</feature>
<dbReference type="EMBL" id="CAJOBS010000027">
    <property type="protein sequence ID" value="CAF4472410.1"/>
    <property type="molecule type" value="Genomic_DNA"/>
</dbReference>
<evidence type="ECO:0000313" key="15">
    <source>
        <dbReference type="EMBL" id="CAF3477848.1"/>
    </source>
</evidence>
<keyword evidence="5 11" id="KW-0812">Transmembrane</keyword>
<dbReference type="PANTHER" id="PTHR10106:SF0">
    <property type="entry name" value="LD36721P"/>
    <property type="match status" value="1"/>
</dbReference>
<dbReference type="EMBL" id="CAJNYV010002432">
    <property type="protein sequence ID" value="CAF3477848.1"/>
    <property type="molecule type" value="Genomic_DNA"/>
</dbReference>
<accession>A0A818FR10</accession>
<comment type="caution">
    <text evidence="15">The sequence shown here is derived from an EMBL/GenBank/DDBJ whole genome shotgun (WGS) entry which is preliminary data.</text>
</comment>
<dbReference type="EMBL" id="CAJOBP010000536">
    <property type="protein sequence ID" value="CAF4191236.1"/>
    <property type="molecule type" value="Genomic_DNA"/>
</dbReference>
<dbReference type="SMART" id="SM00665">
    <property type="entry name" value="B561"/>
    <property type="match status" value="1"/>
</dbReference>
<dbReference type="GO" id="GO:0016491">
    <property type="term" value="F:oxidoreductase activity"/>
    <property type="evidence" value="ECO:0007669"/>
    <property type="project" value="InterPro"/>
</dbReference>
<evidence type="ECO:0000256" key="2">
    <source>
        <dbReference type="ARBA" id="ARBA00004141"/>
    </source>
</evidence>
<feature type="domain" description="Cytochrome b561" evidence="12">
    <location>
        <begin position="20"/>
        <end position="225"/>
    </location>
</feature>
<dbReference type="PANTHER" id="PTHR10106">
    <property type="entry name" value="CYTOCHROME B561-RELATED"/>
    <property type="match status" value="1"/>
</dbReference>
<evidence type="ECO:0000256" key="9">
    <source>
        <dbReference type="ARBA" id="ARBA00023004"/>
    </source>
</evidence>
<organism evidence="15 19">
    <name type="scientific">Rotaria socialis</name>
    <dbReference type="NCBI Taxonomy" id="392032"/>
    <lineage>
        <taxon>Eukaryota</taxon>
        <taxon>Metazoa</taxon>
        <taxon>Spiralia</taxon>
        <taxon>Gnathifera</taxon>
        <taxon>Rotifera</taxon>
        <taxon>Eurotatoria</taxon>
        <taxon>Bdelloidea</taxon>
        <taxon>Philodinida</taxon>
        <taxon>Philodinidae</taxon>
        <taxon>Rotaria</taxon>
    </lineage>
</organism>
<evidence type="ECO:0000313" key="20">
    <source>
        <dbReference type="Proteomes" id="UP000663873"/>
    </source>
</evidence>
<evidence type="ECO:0000259" key="12">
    <source>
        <dbReference type="PROSITE" id="PS50939"/>
    </source>
</evidence>
<keyword evidence="7" id="KW-0249">Electron transport</keyword>
<feature type="transmembrane region" description="Helical" evidence="11">
    <location>
        <begin position="56"/>
        <end position="75"/>
    </location>
</feature>
<evidence type="ECO:0000256" key="1">
    <source>
        <dbReference type="ARBA" id="ARBA00001970"/>
    </source>
</evidence>
<comment type="cofactor">
    <cofactor evidence="1">
        <name>heme b</name>
        <dbReference type="ChEBI" id="CHEBI:60344"/>
    </cofactor>
</comment>
<sequence length="248" mass="28200">MLSVTRRASFLLGYNPLWVFAQLLGLLALILIGILFDKKHTAGGYNWKTSPFNYHPLMMTIGLLFCYGNAILSYRTLTRVPKFTVKLVHACLLVLSLIFALVGLTAIIRVKNESKPPSSHFMSLHAWMGLITIILFVFQWIFGFCCFLFPTLSLEIRQLYMPSHRLWGKTIFSMALITILMGITEAGAFEAFFVGQDANRSVRLMMIFFGLFTAGFGFIVNYLLEKNDFQRPSDPDNDSLNNNNNNKK</sequence>
<dbReference type="EMBL" id="CAJOBO010005346">
    <property type="protein sequence ID" value="CAF4542275.1"/>
    <property type="molecule type" value="Genomic_DNA"/>
</dbReference>
<reference evidence="15" key="1">
    <citation type="submission" date="2021-02" db="EMBL/GenBank/DDBJ databases">
        <authorList>
            <person name="Nowell W R."/>
        </authorList>
    </citation>
    <scope>NUCLEOTIDE SEQUENCE</scope>
</reference>
<evidence type="ECO:0000313" key="16">
    <source>
        <dbReference type="EMBL" id="CAF4191236.1"/>
    </source>
</evidence>
<evidence type="ECO:0000256" key="5">
    <source>
        <dbReference type="ARBA" id="ARBA00022692"/>
    </source>
</evidence>
<evidence type="ECO:0000256" key="4">
    <source>
        <dbReference type="ARBA" id="ARBA00022617"/>
    </source>
</evidence>
<dbReference type="Proteomes" id="UP000663865">
    <property type="component" value="Unassembled WGS sequence"/>
</dbReference>
<keyword evidence="9" id="KW-0408">Iron</keyword>
<evidence type="ECO:0000313" key="19">
    <source>
        <dbReference type="Proteomes" id="UP000663865"/>
    </source>
</evidence>
<dbReference type="EMBL" id="CAJNYD010002220">
    <property type="protein sequence ID" value="CAF3406262.1"/>
    <property type="molecule type" value="Genomic_DNA"/>
</dbReference>
<evidence type="ECO:0000256" key="11">
    <source>
        <dbReference type="SAM" id="Phobius"/>
    </source>
</evidence>
<dbReference type="Proteomes" id="UP000663851">
    <property type="component" value="Unassembled WGS sequence"/>
</dbReference>
<dbReference type="Gene3D" id="1.20.120.1770">
    <property type="match status" value="1"/>
</dbReference>